<dbReference type="EMBL" id="JACCJB010000018">
    <property type="protein sequence ID" value="KAF6219866.1"/>
    <property type="molecule type" value="Genomic_DNA"/>
</dbReference>
<gene>
    <name evidence="2" type="ORF">HO133_003691</name>
</gene>
<accession>A0A8H6CB04</accession>
<evidence type="ECO:0000256" key="1">
    <source>
        <dbReference type="SAM" id="MobiDB-lite"/>
    </source>
</evidence>
<reference evidence="2 3" key="1">
    <citation type="journal article" date="2020" name="Genomics">
        <title>Complete, high-quality genomes from long-read metagenomic sequencing of two wolf lichen thalli reveals enigmatic genome architecture.</title>
        <authorList>
            <person name="McKenzie S.K."/>
            <person name="Walston R.F."/>
            <person name="Allen J.L."/>
        </authorList>
    </citation>
    <scope>NUCLEOTIDE SEQUENCE [LARGE SCALE GENOMIC DNA]</scope>
    <source>
        <strain evidence="2">WasteWater1</strain>
    </source>
</reference>
<protein>
    <submittedName>
        <fullName evidence="2">Uncharacterized protein</fullName>
    </submittedName>
</protein>
<dbReference type="Proteomes" id="UP000593566">
    <property type="component" value="Unassembled WGS sequence"/>
</dbReference>
<dbReference type="RefSeq" id="XP_037149301.1">
    <property type="nucleotide sequence ID" value="XM_037294613.1"/>
</dbReference>
<feature type="region of interest" description="Disordered" evidence="1">
    <location>
        <begin position="148"/>
        <end position="169"/>
    </location>
</feature>
<dbReference type="InterPro" id="IPR031342">
    <property type="entry name" value="Mug163-like"/>
</dbReference>
<dbReference type="Pfam" id="PF17119">
    <property type="entry name" value="MMU163"/>
    <property type="match status" value="2"/>
</dbReference>
<feature type="compositionally biased region" description="Basic and acidic residues" evidence="1">
    <location>
        <begin position="160"/>
        <end position="169"/>
    </location>
</feature>
<dbReference type="AlphaFoldDB" id="A0A8H6CB04"/>
<comment type="caution">
    <text evidence="2">The sequence shown here is derived from an EMBL/GenBank/DDBJ whole genome shotgun (WGS) entry which is preliminary data.</text>
</comment>
<proteinExistence type="predicted"/>
<keyword evidence="3" id="KW-1185">Reference proteome</keyword>
<sequence length="351" mass="39540">MLYFVVLIEDALERSAPFIARYARESELGERTHSPREPLLKASLIQAMDEVICTKARAHQDFLRTADVSERRSPSPNNPYVSSRATLTITLMRRAFPKFVRADKYALKPGHRPTGFGLRTTFCSPCRSLAQVQSNREIFPEIWFTSSSPRRRAPEQPGAKSEDAPPDERTLKLGKISGRVAYHAALWTAPMAWGRVPIVGNVKLIILSERVAKNGPTYSHIAHSHINNERLVVRWKTCGKTQGKGMGALYRGIGASEQVDKITEWLGGDARDDEEFCGKFIFEFDEEGRILTHTIEHAEENGDLEKTSRVVSVTDWLLGRPWKKKTPELAWSCVADEDGTGRMREFEGRGS</sequence>
<name>A0A8H6CB04_9LECA</name>
<evidence type="ECO:0000313" key="2">
    <source>
        <dbReference type="EMBL" id="KAF6219866.1"/>
    </source>
</evidence>
<organism evidence="2 3">
    <name type="scientific">Letharia lupina</name>
    <dbReference type="NCBI Taxonomy" id="560253"/>
    <lineage>
        <taxon>Eukaryota</taxon>
        <taxon>Fungi</taxon>
        <taxon>Dikarya</taxon>
        <taxon>Ascomycota</taxon>
        <taxon>Pezizomycotina</taxon>
        <taxon>Lecanoromycetes</taxon>
        <taxon>OSLEUM clade</taxon>
        <taxon>Lecanoromycetidae</taxon>
        <taxon>Lecanorales</taxon>
        <taxon>Lecanorineae</taxon>
        <taxon>Parmeliaceae</taxon>
        <taxon>Letharia</taxon>
    </lineage>
</organism>
<dbReference type="GeneID" id="59332102"/>
<evidence type="ECO:0000313" key="3">
    <source>
        <dbReference type="Proteomes" id="UP000593566"/>
    </source>
</evidence>